<name>A0ABV0RCA8_9TELE</name>
<evidence type="ECO:0000313" key="1">
    <source>
        <dbReference type="EMBL" id="MEQ2205679.1"/>
    </source>
</evidence>
<evidence type="ECO:0000313" key="2">
    <source>
        <dbReference type="Proteomes" id="UP001434883"/>
    </source>
</evidence>
<reference evidence="1 2" key="1">
    <citation type="submission" date="2021-06" db="EMBL/GenBank/DDBJ databases">
        <authorList>
            <person name="Palmer J.M."/>
        </authorList>
    </citation>
    <scope>NUCLEOTIDE SEQUENCE [LARGE SCALE GENOMIC DNA]</scope>
    <source>
        <strain evidence="1 2">XC_2019</strain>
        <tissue evidence="1">Muscle</tissue>
    </source>
</reference>
<accession>A0ABV0RCA8</accession>
<organism evidence="1 2">
    <name type="scientific">Xenoophorus captivus</name>
    <dbReference type="NCBI Taxonomy" id="1517983"/>
    <lineage>
        <taxon>Eukaryota</taxon>
        <taxon>Metazoa</taxon>
        <taxon>Chordata</taxon>
        <taxon>Craniata</taxon>
        <taxon>Vertebrata</taxon>
        <taxon>Euteleostomi</taxon>
        <taxon>Actinopterygii</taxon>
        <taxon>Neopterygii</taxon>
        <taxon>Teleostei</taxon>
        <taxon>Neoteleostei</taxon>
        <taxon>Acanthomorphata</taxon>
        <taxon>Ovalentaria</taxon>
        <taxon>Atherinomorphae</taxon>
        <taxon>Cyprinodontiformes</taxon>
        <taxon>Goodeidae</taxon>
        <taxon>Xenoophorus</taxon>
    </lineage>
</organism>
<dbReference type="EMBL" id="JAHRIN010042216">
    <property type="protein sequence ID" value="MEQ2205679.1"/>
    <property type="molecule type" value="Genomic_DNA"/>
</dbReference>
<comment type="caution">
    <text evidence="1">The sequence shown here is derived from an EMBL/GenBank/DDBJ whole genome shotgun (WGS) entry which is preliminary data.</text>
</comment>
<sequence>LDSLCIIAKDWNPPSLLRFIPADCSFSNVNGARLGLGFLPCQLATGAVGRI</sequence>
<gene>
    <name evidence="1" type="ORF">XENOCAPTIV_008988</name>
</gene>
<keyword evidence="2" id="KW-1185">Reference proteome</keyword>
<feature type="non-terminal residue" evidence="1">
    <location>
        <position position="1"/>
    </location>
</feature>
<proteinExistence type="predicted"/>
<dbReference type="Proteomes" id="UP001434883">
    <property type="component" value="Unassembled WGS sequence"/>
</dbReference>
<protein>
    <submittedName>
        <fullName evidence="1">Uncharacterized protein</fullName>
    </submittedName>
</protein>